<keyword evidence="1" id="KW-0472">Membrane</keyword>
<feature type="transmembrane region" description="Helical" evidence="1">
    <location>
        <begin position="159"/>
        <end position="179"/>
    </location>
</feature>
<dbReference type="Pfam" id="PF03616">
    <property type="entry name" value="Glt_symporter"/>
    <property type="match status" value="1"/>
</dbReference>
<keyword evidence="1" id="KW-0406">Ion transport</keyword>
<feature type="transmembrane region" description="Helical" evidence="1">
    <location>
        <begin position="67"/>
        <end position="86"/>
    </location>
</feature>
<keyword evidence="1" id="KW-0769">Symport</keyword>
<dbReference type="GO" id="GO:0005886">
    <property type="term" value="C:plasma membrane"/>
    <property type="evidence" value="ECO:0007669"/>
    <property type="project" value="UniProtKB-SubCell"/>
</dbReference>
<comment type="function">
    <text evidence="1">Catalyzes the sodium-dependent transport of glutamate.</text>
</comment>
<keyword evidence="1" id="KW-0812">Transmembrane</keyword>
<dbReference type="PANTHER" id="PTHR36178:SF1">
    <property type="entry name" value="SODIUM_GLUTAMATE SYMPORTER"/>
    <property type="match status" value="1"/>
</dbReference>
<feature type="transmembrane region" description="Helical" evidence="1">
    <location>
        <begin position="218"/>
        <end position="235"/>
    </location>
</feature>
<accession>G4ABA2</accession>
<protein>
    <recommendedName>
        <fullName evidence="1 2">Sodium/glutamate symporter</fullName>
    </recommendedName>
</protein>
<dbReference type="GO" id="GO:0015501">
    <property type="term" value="F:glutamate:sodium symporter activity"/>
    <property type="evidence" value="ECO:0007669"/>
    <property type="project" value="UniProtKB-UniRule"/>
</dbReference>
<dbReference type="NCBIfam" id="TIGR00210">
    <property type="entry name" value="gltS"/>
    <property type="match status" value="1"/>
</dbReference>
<feature type="transmembrane region" description="Helical" evidence="1">
    <location>
        <begin position="6"/>
        <end position="23"/>
    </location>
</feature>
<dbReference type="RefSeq" id="WP_005559433.1">
    <property type="nucleotide sequence ID" value="NZ_AEJM01000048.1"/>
</dbReference>
<feature type="transmembrane region" description="Helical" evidence="1">
    <location>
        <begin position="241"/>
        <end position="263"/>
    </location>
</feature>
<keyword evidence="1" id="KW-1003">Cell membrane</keyword>
<feature type="transmembrane region" description="Helical" evidence="1">
    <location>
        <begin position="301"/>
        <end position="325"/>
    </location>
</feature>
<dbReference type="PANTHER" id="PTHR36178">
    <property type="entry name" value="SLR0625 PROTEIN"/>
    <property type="match status" value="1"/>
</dbReference>
<dbReference type="Proteomes" id="UP000005508">
    <property type="component" value="Unassembled WGS sequence"/>
</dbReference>
<evidence type="ECO:0000256" key="1">
    <source>
        <dbReference type="HAMAP-Rule" id="MF_02062"/>
    </source>
</evidence>
<feature type="transmembrane region" description="Helical" evidence="1">
    <location>
        <begin position="275"/>
        <end position="295"/>
    </location>
</feature>
<evidence type="ECO:0000256" key="2">
    <source>
        <dbReference type="NCBIfam" id="TIGR00210"/>
    </source>
</evidence>
<dbReference type="GO" id="GO:0015813">
    <property type="term" value="P:L-glutamate transmembrane transport"/>
    <property type="evidence" value="ECO:0007669"/>
    <property type="project" value="UniProtKB-UniRule"/>
</dbReference>
<dbReference type="HAMAP" id="MF_02062">
    <property type="entry name" value="GltS"/>
    <property type="match status" value="1"/>
</dbReference>
<keyword evidence="1" id="KW-0915">Sodium</keyword>
<feature type="transmembrane region" description="Helical" evidence="1">
    <location>
        <begin position="371"/>
        <end position="398"/>
    </location>
</feature>
<feature type="transmembrane region" description="Helical" evidence="1">
    <location>
        <begin position="337"/>
        <end position="359"/>
    </location>
</feature>
<dbReference type="AlphaFoldDB" id="G4ABA2"/>
<keyword evidence="1" id="KW-0813">Transport</keyword>
<evidence type="ECO:0000313" key="3">
    <source>
        <dbReference type="EMBL" id="EGY32443.1"/>
    </source>
</evidence>
<name>G4ABA2_AGGAC</name>
<keyword evidence="1" id="KW-0997">Cell inner membrane</keyword>
<evidence type="ECO:0000313" key="4">
    <source>
        <dbReference type="Proteomes" id="UP000005508"/>
    </source>
</evidence>
<organism evidence="3 4">
    <name type="scientific">Aggregatibacter actinomycetemcomitans serotype e str. SC1083</name>
    <dbReference type="NCBI Taxonomy" id="907488"/>
    <lineage>
        <taxon>Bacteria</taxon>
        <taxon>Pseudomonadati</taxon>
        <taxon>Pseudomonadota</taxon>
        <taxon>Gammaproteobacteria</taxon>
        <taxon>Pasteurellales</taxon>
        <taxon>Pasteurellaceae</taxon>
        <taxon>Aggregatibacter</taxon>
    </lineage>
</organism>
<dbReference type="EMBL" id="AEJM01000048">
    <property type="protein sequence ID" value="EGY32443.1"/>
    <property type="molecule type" value="Genomic_DNA"/>
</dbReference>
<feature type="transmembrane region" description="Helical" evidence="1">
    <location>
        <begin position="93"/>
        <end position="120"/>
    </location>
</feature>
<keyword evidence="1" id="KW-1133">Transmembrane helix</keyword>
<feature type="transmembrane region" description="Helical" evidence="1">
    <location>
        <begin position="35"/>
        <end position="55"/>
    </location>
</feature>
<comment type="caution">
    <text evidence="3">The sequence shown here is derived from an EMBL/GenBank/DDBJ whole genome shotgun (WGS) entry which is preliminary data.</text>
</comment>
<dbReference type="InterPro" id="IPR004445">
    <property type="entry name" value="GltS"/>
</dbReference>
<reference evidence="3 4" key="1">
    <citation type="submission" date="2010-10" db="EMBL/GenBank/DDBJ databases">
        <authorList>
            <person name="Chen C."/>
            <person name="Kittichotirat W."/>
            <person name="Asikainen S."/>
            <person name="Bumgarner R."/>
        </authorList>
    </citation>
    <scope>NUCLEOTIDE SEQUENCE [LARGE SCALE GENOMIC DNA]</scope>
    <source>
        <strain evidence="3 4">SC1083</strain>
    </source>
</reference>
<proteinExistence type="inferred from homology"/>
<keyword evidence="1" id="KW-0739">Sodium transport</keyword>
<gene>
    <name evidence="1" type="primary">gltS</name>
    <name evidence="3" type="ORF">SC1083_2137</name>
</gene>
<comment type="similarity">
    <text evidence="1">Belongs to the glutamate:Na(+) symporter (ESS) (TC 2.A.27) family.</text>
</comment>
<comment type="subcellular location">
    <subcellularLocation>
        <location evidence="1">Cell inner membrane</location>
        <topology evidence="1">Multi-pass membrane protein</topology>
    </subcellularLocation>
</comment>
<dbReference type="PATRIC" id="fig|907488.3.peg.2084"/>
<keyword evidence="1" id="KW-0029">Amino-acid transport</keyword>
<sequence length="402" mass="43019">MTFNTFETLALAGFVLLLGYFLVKRISLLKSYNIPEPVVGGFLVAIILTVLYQGWGLSFMFDTNLQFTMMLVFFSSIGLSANFARLVKGGKLLIIFVIAATLLITVQNIVGVTGSVLLGIDPAYGLIAGSVTLTGGHGTGAAWAGKLTELFHLEGALELAMACATFGLVSGGIIGGPVARHLLGKMKHGENPESDDVDDVQEAFEHPTYQRKITTRSLIETITMMTCCLLIGQFLDAHTKGTVIELPTFVWCLFTGVVIRNSLTHIFKFNVADSAVDVLGNVGLSLFLAIALMSLKLWQLAGLALPVMVILAIQVVLMAVFAVYVTYRIMGKDYDAVVLSAGHCGFGLGATPTAVANMQAVTSRFGPSHKAFLIVPMVGAFFIDLVNASVLKVFLFVVSALH</sequence>